<evidence type="ECO:0000313" key="4">
    <source>
        <dbReference type="Proteomes" id="UP000579605"/>
    </source>
</evidence>
<sequence length="1100" mass="120799">MSGEAGTQHSRRDSAVRRFVGTALAGLCAVVVAMSTAGVAAADRVDRGDVVASVDGHPVTRGELLFHMSRLAPTVQNELRNTYHLKGAITWDARVGDRTALERLFSRALEEIQRDKATLVLADRYGLDVPVDYQAFRTELAAENNQRAAAAAKNETVYGLSRFTAGEYYSHQLAEITTVLKKRLRTKQGDPLRVSDADVRRAFHADPEAWSANATSYRYTRLLVPVPKGASAKATAHLKREVTASGHLAEVAGKLRGAKLTTGAFHGRSAGPSAYDQELVGVLGRLAPGRISAPIVGADELTFYELRSRTVDEKAALKTYSQRIRQSLVDRKFATFVPRQVKRAGLHVDTAAIAGIDRSAMTAAADRADTSGGQKNWPGNSPNRTGGTDYFVDATHGSDSAAGTSPKTAWRSLATANARTFKPGDRILLKAGEQWNDEQLWPKGSGSKGRPITISAYGDPKAGRPYIATNGNVPSPLRADGTKNPDTVGLTGAIVLRNQQYFEINNVELSNDDDFATNITKGSYVRDGIMVSINADLLPAGADNIMDHFRISDVYVHNLDGPSYWQRIHYGAVDFQVFGSHSYKDYATGGYYFKDVRIENNTFENVELHAIQFAFNWFAADGADAGQYDENGKFHEGWEQLWVRTRDLYSRDVYIGHNYAESIGQGAIQLADTKNMTVEYNEVNGFLERYDSVSVALYLWAGADSVMQYNEVYGGPHNEFDGTPWDLEYTNFNVTYQFNYSHDNAAGWMSYMGNSSNSVARYNLSVNDNGVLVKNMLSTNYSPTYFANNTFVYDGADLDYFHDETFLSTVYFLNNIFHNYSKSTPTPWYRRTGALRHAVFSNSDYYEASGTHSAQEPADPRGQRADPRFVGRPDRYVTGAGVDRIRQAAAHFRLRSDSPLVDAGRYNPHLGTQDFLGTHIYYGDAPDIGIAESRVGKKVANPVDDDPIEDEPGDSRVDLALGKPVTASSTHPGGNGTLVAANLTDGDDTTRWAAADDAAYPITLDIDFGADTTFDEVYLDEYTDSGTNPRVQSYELQRWDAGTGTWVTFAGRDDGIGHDRTVSGFGTVTTSRLRVALTGQIATEVYTPTMTEIAVYRADT</sequence>
<protein>
    <recommendedName>
        <fullName evidence="2">F5/8 type C domain-containing protein</fullName>
    </recommendedName>
</protein>
<evidence type="ECO:0000313" key="3">
    <source>
        <dbReference type="EMBL" id="NYH91392.1"/>
    </source>
</evidence>
<reference evidence="3 4" key="1">
    <citation type="submission" date="2020-07" db="EMBL/GenBank/DDBJ databases">
        <title>Sequencing the genomes of 1000 actinobacteria strains.</title>
        <authorList>
            <person name="Klenk H.-P."/>
        </authorList>
    </citation>
    <scope>NUCLEOTIDE SEQUENCE [LARGE SCALE GENOMIC DNA]</scope>
    <source>
        <strain evidence="3 4">DSM 18448</strain>
    </source>
</reference>
<accession>A0A852ZIC1</accession>
<dbReference type="Pfam" id="PF00754">
    <property type="entry name" value="F5_F8_type_C"/>
    <property type="match status" value="1"/>
</dbReference>
<proteinExistence type="predicted"/>
<dbReference type="SUPFAM" id="SSF51126">
    <property type="entry name" value="Pectin lyase-like"/>
    <property type="match status" value="1"/>
</dbReference>
<dbReference type="PROSITE" id="PS50022">
    <property type="entry name" value="FA58C_3"/>
    <property type="match status" value="1"/>
</dbReference>
<feature type="region of interest" description="Disordered" evidence="1">
    <location>
        <begin position="849"/>
        <end position="873"/>
    </location>
</feature>
<dbReference type="Gene3D" id="2.160.20.10">
    <property type="entry name" value="Single-stranded right-handed beta-helix, Pectin lyase-like"/>
    <property type="match status" value="1"/>
</dbReference>
<gene>
    <name evidence="3" type="ORF">F4554_004030</name>
</gene>
<dbReference type="Proteomes" id="UP000579605">
    <property type="component" value="Unassembled WGS sequence"/>
</dbReference>
<dbReference type="AlphaFoldDB" id="A0A852ZIC1"/>
<dbReference type="RefSeq" id="WP_179788977.1">
    <property type="nucleotide sequence ID" value="NZ_BAAARR010000037.1"/>
</dbReference>
<dbReference type="InterPro" id="IPR008979">
    <property type="entry name" value="Galactose-bd-like_sf"/>
</dbReference>
<dbReference type="Gene3D" id="2.60.120.260">
    <property type="entry name" value="Galactose-binding domain-like"/>
    <property type="match status" value="1"/>
</dbReference>
<dbReference type="SUPFAM" id="SSF109998">
    <property type="entry name" value="Triger factor/SurA peptide-binding domain-like"/>
    <property type="match status" value="1"/>
</dbReference>
<organism evidence="3 4">
    <name type="scientific">Actinopolymorpha rutila</name>
    <dbReference type="NCBI Taxonomy" id="446787"/>
    <lineage>
        <taxon>Bacteria</taxon>
        <taxon>Bacillati</taxon>
        <taxon>Actinomycetota</taxon>
        <taxon>Actinomycetes</taxon>
        <taxon>Propionibacteriales</taxon>
        <taxon>Actinopolymorphaceae</taxon>
        <taxon>Actinopolymorpha</taxon>
    </lineage>
</organism>
<dbReference type="EMBL" id="JACBZH010000001">
    <property type="protein sequence ID" value="NYH91392.1"/>
    <property type="molecule type" value="Genomic_DNA"/>
</dbReference>
<comment type="caution">
    <text evidence="3">The sequence shown here is derived from an EMBL/GenBank/DDBJ whole genome shotgun (WGS) entry which is preliminary data.</text>
</comment>
<dbReference type="InterPro" id="IPR011050">
    <property type="entry name" value="Pectin_lyase_fold/virulence"/>
</dbReference>
<dbReference type="InterPro" id="IPR012334">
    <property type="entry name" value="Pectin_lyas_fold"/>
</dbReference>
<evidence type="ECO:0000259" key="2">
    <source>
        <dbReference type="PROSITE" id="PS50022"/>
    </source>
</evidence>
<keyword evidence="4" id="KW-1185">Reference proteome</keyword>
<dbReference type="InterPro" id="IPR027304">
    <property type="entry name" value="Trigger_fact/SurA_dom_sf"/>
</dbReference>
<name>A0A852ZIC1_9ACTN</name>
<feature type="region of interest" description="Disordered" evidence="1">
    <location>
        <begin position="366"/>
        <end position="387"/>
    </location>
</feature>
<dbReference type="InterPro" id="IPR000421">
    <property type="entry name" value="FA58C"/>
</dbReference>
<feature type="compositionally biased region" description="Basic and acidic residues" evidence="1">
    <location>
        <begin position="858"/>
        <end position="873"/>
    </location>
</feature>
<feature type="compositionally biased region" description="Polar residues" evidence="1">
    <location>
        <begin position="371"/>
        <end position="386"/>
    </location>
</feature>
<dbReference type="SUPFAM" id="SSF49785">
    <property type="entry name" value="Galactose-binding domain-like"/>
    <property type="match status" value="1"/>
</dbReference>
<feature type="domain" description="F5/8 type C" evidence="2">
    <location>
        <begin position="949"/>
        <end position="1049"/>
    </location>
</feature>
<evidence type="ECO:0000256" key="1">
    <source>
        <dbReference type="SAM" id="MobiDB-lite"/>
    </source>
</evidence>